<comment type="caution">
    <text evidence="2">The sequence shown here is derived from an EMBL/GenBank/DDBJ whole genome shotgun (WGS) entry which is preliminary data.</text>
</comment>
<name>A0AAV8UI53_9RHOD</name>
<organism evidence="2 3">
    <name type="scientific">Rhodosorus marinus</name>
    <dbReference type="NCBI Taxonomy" id="101924"/>
    <lineage>
        <taxon>Eukaryota</taxon>
        <taxon>Rhodophyta</taxon>
        <taxon>Stylonematophyceae</taxon>
        <taxon>Stylonematales</taxon>
        <taxon>Stylonemataceae</taxon>
        <taxon>Rhodosorus</taxon>
    </lineage>
</organism>
<protein>
    <submittedName>
        <fullName evidence="2">Uncharacterized protein</fullName>
    </submittedName>
</protein>
<gene>
    <name evidence="2" type="ORF">NDN08_006574</name>
</gene>
<keyword evidence="3" id="KW-1185">Reference proteome</keyword>
<feature type="compositionally biased region" description="Polar residues" evidence="1">
    <location>
        <begin position="66"/>
        <end position="78"/>
    </location>
</feature>
<feature type="compositionally biased region" description="Basic and acidic residues" evidence="1">
    <location>
        <begin position="43"/>
        <end position="54"/>
    </location>
</feature>
<evidence type="ECO:0000313" key="3">
    <source>
        <dbReference type="Proteomes" id="UP001157974"/>
    </source>
</evidence>
<feature type="compositionally biased region" description="Basic and acidic residues" evidence="1">
    <location>
        <begin position="9"/>
        <end position="28"/>
    </location>
</feature>
<evidence type="ECO:0000313" key="2">
    <source>
        <dbReference type="EMBL" id="KAJ8902166.1"/>
    </source>
</evidence>
<reference evidence="2 3" key="1">
    <citation type="journal article" date="2023" name="Nat. Commun.">
        <title>Origin of minicircular mitochondrial genomes in red algae.</title>
        <authorList>
            <person name="Lee Y."/>
            <person name="Cho C.H."/>
            <person name="Lee Y.M."/>
            <person name="Park S.I."/>
            <person name="Yang J.H."/>
            <person name="West J.A."/>
            <person name="Bhattacharya D."/>
            <person name="Yoon H.S."/>
        </authorList>
    </citation>
    <scope>NUCLEOTIDE SEQUENCE [LARGE SCALE GENOMIC DNA]</scope>
    <source>
        <strain evidence="2 3">CCMP1338</strain>
        <tissue evidence="2">Whole cell</tissue>
    </source>
</reference>
<sequence length="108" mass="12439">MLSVTTSSKHHDEVRDELLQKSKAHHEEELEEESGLRRASSLDLERQKVSEHKHFPARGAEGYERNLNSRQRGISTAVSHDELRKLQFAEGGHQLEVNHYHTTTSRSK</sequence>
<proteinExistence type="predicted"/>
<dbReference type="AlphaFoldDB" id="A0AAV8UI53"/>
<feature type="region of interest" description="Disordered" evidence="1">
    <location>
        <begin position="1"/>
        <end position="78"/>
    </location>
</feature>
<dbReference type="Proteomes" id="UP001157974">
    <property type="component" value="Unassembled WGS sequence"/>
</dbReference>
<dbReference type="EMBL" id="JAMWBK010000009">
    <property type="protein sequence ID" value="KAJ8902166.1"/>
    <property type="molecule type" value="Genomic_DNA"/>
</dbReference>
<evidence type="ECO:0000256" key="1">
    <source>
        <dbReference type="SAM" id="MobiDB-lite"/>
    </source>
</evidence>
<accession>A0AAV8UI53</accession>